<organism evidence="1 2">
    <name type="scientific">SAR86 cluster bacterium</name>
    <dbReference type="NCBI Taxonomy" id="2030880"/>
    <lineage>
        <taxon>Bacteria</taxon>
        <taxon>Pseudomonadati</taxon>
        <taxon>Pseudomonadota</taxon>
        <taxon>Gammaproteobacteria</taxon>
        <taxon>SAR86 cluster</taxon>
    </lineage>
</organism>
<evidence type="ECO:0000313" key="1">
    <source>
        <dbReference type="EMBL" id="PCJ24466.1"/>
    </source>
</evidence>
<dbReference type="EMBL" id="NVVJ01000026">
    <property type="protein sequence ID" value="PCJ24466.1"/>
    <property type="molecule type" value="Genomic_DNA"/>
</dbReference>
<protein>
    <submittedName>
        <fullName evidence="1">Putative addiction module antidote protein</fullName>
    </submittedName>
</protein>
<dbReference type="Pfam" id="PF21716">
    <property type="entry name" value="dnstrm_HI1420"/>
    <property type="match status" value="1"/>
</dbReference>
<comment type="caution">
    <text evidence="1">The sequence shown here is derived from an EMBL/GenBank/DDBJ whole genome shotgun (WGS) entry which is preliminary data.</text>
</comment>
<proteinExistence type="predicted"/>
<name>A0A2A5B052_9GAMM</name>
<reference evidence="2" key="1">
    <citation type="submission" date="2017-08" db="EMBL/GenBank/DDBJ databases">
        <title>A dynamic microbial community with high functional redundancy inhabits the cold, oxic subseafloor aquifer.</title>
        <authorList>
            <person name="Tully B.J."/>
            <person name="Wheat C.G."/>
            <person name="Glazer B.T."/>
            <person name="Huber J.A."/>
        </authorList>
    </citation>
    <scope>NUCLEOTIDE SEQUENCE [LARGE SCALE GENOMIC DNA]</scope>
</reference>
<dbReference type="GO" id="GO:0003677">
    <property type="term" value="F:DNA binding"/>
    <property type="evidence" value="ECO:0007669"/>
    <property type="project" value="InterPro"/>
</dbReference>
<dbReference type="AlphaFoldDB" id="A0A2A5B052"/>
<accession>A0A2A5B052</accession>
<gene>
    <name evidence="1" type="ORF">COA96_09470</name>
</gene>
<dbReference type="InterPro" id="IPR010982">
    <property type="entry name" value="Lambda_DNA-bd_dom_sf"/>
</dbReference>
<dbReference type="PANTHER" id="PTHR40275:SF1">
    <property type="entry name" value="SSL7038 PROTEIN"/>
    <property type="match status" value="1"/>
</dbReference>
<dbReference type="PANTHER" id="PTHR40275">
    <property type="entry name" value="SSL7038 PROTEIN"/>
    <property type="match status" value="1"/>
</dbReference>
<dbReference type="Proteomes" id="UP000218327">
    <property type="component" value="Unassembled WGS sequence"/>
</dbReference>
<dbReference type="InterPro" id="IPR014057">
    <property type="entry name" value="HI1420"/>
</dbReference>
<sequence>MKTTAFNPFEFAESQEEINEILIEAFNDEDPGTFIAALGFLAKHYGMTNLARETGLNRESLYKTFRKGTKPQWETIVKLLRALNVKLTVAT</sequence>
<evidence type="ECO:0000313" key="2">
    <source>
        <dbReference type="Proteomes" id="UP000218327"/>
    </source>
</evidence>
<dbReference type="NCBIfam" id="TIGR02684">
    <property type="entry name" value="dnstrm_HI1420"/>
    <property type="match status" value="1"/>
</dbReference>
<dbReference type="SUPFAM" id="SSF47413">
    <property type="entry name" value="lambda repressor-like DNA-binding domains"/>
    <property type="match status" value="1"/>
</dbReference>